<dbReference type="EMBL" id="FMYP01000036">
    <property type="protein sequence ID" value="SDC54938.1"/>
    <property type="molecule type" value="Genomic_DNA"/>
</dbReference>
<accession>A0A1G6MH41</accession>
<dbReference type="OrthoDB" id="893534at2"/>
<organism evidence="2 3">
    <name type="scientific">Williamwhitmania taraxaci</name>
    <dbReference type="NCBI Taxonomy" id="1640674"/>
    <lineage>
        <taxon>Bacteria</taxon>
        <taxon>Pseudomonadati</taxon>
        <taxon>Bacteroidota</taxon>
        <taxon>Bacteroidia</taxon>
        <taxon>Bacteroidales</taxon>
        <taxon>Williamwhitmaniaceae</taxon>
        <taxon>Williamwhitmania</taxon>
    </lineage>
</organism>
<dbReference type="RefSeq" id="WP_092438678.1">
    <property type="nucleotide sequence ID" value="NZ_FMYP01000036.1"/>
</dbReference>
<feature type="chain" id="PRO_5011568558" description="Lipase (Class 3)" evidence="1">
    <location>
        <begin position="20"/>
        <end position="368"/>
    </location>
</feature>
<keyword evidence="1" id="KW-0732">Signal</keyword>
<feature type="signal peptide" evidence="1">
    <location>
        <begin position="1"/>
        <end position="19"/>
    </location>
</feature>
<keyword evidence="3" id="KW-1185">Reference proteome</keyword>
<sequence>MRYILSIVFILASFFSSFTQNNVHYGERNLEGNKLAIYYDREGTIYPDYFIANASLERSGSSLKMWYAGNSEQFLEVARHYGCRFAEYSAGNIKILNDSIVTVNCRKINLQKGNFNSATFLVHGFRKPFVAINGDYTSGRDFAIMEKNISDLGKRNECFVEVYWDAFYGCCFTANVMENEKLFHLFDQAQAAAKLVGASFREVLSRTTFDTINLYSHSLGAQVVAQSLFNVVGCAAPTPSNARVNICMIAPAISGVETFRYYYRRNTDFDYRSNDNYRLAIVYNNNDFVLLKRDNKFGWFGPGPYGHGNTSLGCNYHHTATKLEAYFLTEYRQSSIRTFDLSLVGKCHHVRCYCAGANLLEAIRHIMM</sequence>
<name>A0A1G6MH41_9BACT</name>
<gene>
    <name evidence="2" type="ORF">SAMN05216323_103611</name>
</gene>
<evidence type="ECO:0008006" key="4">
    <source>
        <dbReference type="Google" id="ProtNLM"/>
    </source>
</evidence>
<evidence type="ECO:0000256" key="1">
    <source>
        <dbReference type="SAM" id="SignalP"/>
    </source>
</evidence>
<proteinExistence type="predicted"/>
<dbReference type="AlphaFoldDB" id="A0A1G6MH41"/>
<dbReference type="Proteomes" id="UP000199452">
    <property type="component" value="Unassembled WGS sequence"/>
</dbReference>
<evidence type="ECO:0000313" key="2">
    <source>
        <dbReference type="EMBL" id="SDC54938.1"/>
    </source>
</evidence>
<protein>
    <recommendedName>
        <fullName evidence="4">Lipase (Class 3)</fullName>
    </recommendedName>
</protein>
<evidence type="ECO:0000313" key="3">
    <source>
        <dbReference type="Proteomes" id="UP000199452"/>
    </source>
</evidence>
<reference evidence="2 3" key="1">
    <citation type="submission" date="2016-09" db="EMBL/GenBank/DDBJ databases">
        <authorList>
            <person name="Capua I."/>
            <person name="De Benedictis P."/>
            <person name="Joannis T."/>
            <person name="Lombin L.H."/>
            <person name="Cattoli G."/>
        </authorList>
    </citation>
    <scope>NUCLEOTIDE SEQUENCE [LARGE SCALE GENOMIC DNA]</scope>
    <source>
        <strain evidence="2 3">A7P-90m</strain>
    </source>
</reference>